<comment type="caution">
    <text evidence="1">The sequence shown here is derived from an EMBL/GenBank/DDBJ whole genome shotgun (WGS) entry which is preliminary data.</text>
</comment>
<accession>A0A7Y3S3E2</accession>
<evidence type="ECO:0000313" key="2">
    <source>
        <dbReference type="Proteomes" id="UP000519972"/>
    </source>
</evidence>
<name>A0A7Y3S3E2_9HYPH</name>
<sequence length="77" mass="8893">MLEWRSKDFVGLPRDAAQQIIVTAWDEKNRTYQYNIVAYHAPMELWYGGPGILVTEDEVQYWAKIPGPPEPTVDPDD</sequence>
<evidence type="ECO:0008006" key="3">
    <source>
        <dbReference type="Google" id="ProtNLM"/>
    </source>
</evidence>
<reference evidence="1 2" key="1">
    <citation type="submission" date="2020-02" db="EMBL/GenBank/DDBJ databases">
        <authorList>
            <person name="Sun Q."/>
        </authorList>
    </citation>
    <scope>NUCLEOTIDE SEQUENCE [LARGE SCALE GENOMIC DNA]</scope>
    <source>
        <strain evidence="1 2">CCBAU 03386</strain>
    </source>
</reference>
<dbReference type="EMBL" id="JABFCN010000012">
    <property type="protein sequence ID" value="NNU36319.1"/>
    <property type="molecule type" value="Genomic_DNA"/>
</dbReference>
<proteinExistence type="predicted"/>
<keyword evidence="2" id="KW-1185">Reference proteome</keyword>
<dbReference type="Proteomes" id="UP000519972">
    <property type="component" value="Unassembled WGS sequence"/>
</dbReference>
<gene>
    <name evidence="1" type="ORF">G9X64_07460</name>
</gene>
<evidence type="ECO:0000313" key="1">
    <source>
        <dbReference type="EMBL" id="NNU36319.1"/>
    </source>
</evidence>
<dbReference type="AlphaFoldDB" id="A0A7Y3S3E2"/>
<protein>
    <recommendedName>
        <fullName evidence="3">DUF551 domain-containing protein</fullName>
    </recommendedName>
</protein>
<organism evidence="1 2">
    <name type="scientific">Rhizobium sophorae</name>
    <dbReference type="NCBI Taxonomy" id="1535242"/>
    <lineage>
        <taxon>Bacteria</taxon>
        <taxon>Pseudomonadati</taxon>
        <taxon>Pseudomonadota</taxon>
        <taxon>Alphaproteobacteria</taxon>
        <taxon>Hyphomicrobiales</taxon>
        <taxon>Rhizobiaceae</taxon>
        <taxon>Rhizobium/Agrobacterium group</taxon>
        <taxon>Rhizobium</taxon>
    </lineage>
</organism>